<gene>
    <name evidence="2" type="ORF">Anas_06044</name>
</gene>
<evidence type="ECO:0000256" key="1">
    <source>
        <dbReference type="SAM" id="Phobius"/>
    </source>
</evidence>
<feature type="transmembrane region" description="Helical" evidence="1">
    <location>
        <begin position="7"/>
        <end position="33"/>
    </location>
</feature>
<dbReference type="PANTHER" id="PTHR39074">
    <property type="entry name" value="AGAP007547-PA"/>
    <property type="match status" value="1"/>
</dbReference>
<keyword evidence="1" id="KW-0472">Membrane</keyword>
<accession>A0A5N5SMB3</accession>
<dbReference type="AlphaFoldDB" id="A0A5N5SMB3"/>
<name>A0A5N5SMB3_9CRUS</name>
<keyword evidence="3" id="KW-1185">Reference proteome</keyword>
<keyword evidence="1" id="KW-0812">Transmembrane</keyword>
<reference evidence="2 3" key="1">
    <citation type="journal article" date="2019" name="PLoS Biol.">
        <title>Sex chromosomes control vertical transmission of feminizing Wolbachia symbionts in an isopod.</title>
        <authorList>
            <person name="Becking T."/>
            <person name="Chebbi M.A."/>
            <person name="Giraud I."/>
            <person name="Moumen B."/>
            <person name="Laverre T."/>
            <person name="Caubet Y."/>
            <person name="Peccoud J."/>
            <person name="Gilbert C."/>
            <person name="Cordaux R."/>
        </authorList>
    </citation>
    <scope>NUCLEOTIDE SEQUENCE [LARGE SCALE GENOMIC DNA]</scope>
    <source>
        <strain evidence="2">ANa2</strain>
        <tissue evidence="2">Whole body excluding digestive tract and cuticle</tissue>
    </source>
</reference>
<proteinExistence type="predicted"/>
<dbReference type="OrthoDB" id="10015560at2759"/>
<keyword evidence="1" id="KW-1133">Transmembrane helix</keyword>
<comment type="caution">
    <text evidence="2">The sequence shown here is derived from an EMBL/GenBank/DDBJ whole genome shotgun (WGS) entry which is preliminary data.</text>
</comment>
<dbReference type="EMBL" id="SEYY01022954">
    <property type="protein sequence ID" value="KAB7495173.1"/>
    <property type="molecule type" value="Genomic_DNA"/>
</dbReference>
<dbReference type="Proteomes" id="UP000326759">
    <property type="component" value="Unassembled WGS sequence"/>
</dbReference>
<feature type="transmembrane region" description="Helical" evidence="1">
    <location>
        <begin position="77"/>
        <end position="94"/>
    </location>
</feature>
<evidence type="ECO:0000313" key="3">
    <source>
        <dbReference type="Proteomes" id="UP000326759"/>
    </source>
</evidence>
<sequence length="108" mass="12673">MTRDKSIFIGAILGFALLILIPYLQFGVISHIWDKYNFVVDKRSCRCYCWDTVFKGMYDKGPGKYKNVYFNATKNSLKIWIATLLFVLLFYETAKMTFRLIWTKSVSS</sequence>
<organism evidence="2 3">
    <name type="scientific">Armadillidium nasatum</name>
    <dbReference type="NCBI Taxonomy" id="96803"/>
    <lineage>
        <taxon>Eukaryota</taxon>
        <taxon>Metazoa</taxon>
        <taxon>Ecdysozoa</taxon>
        <taxon>Arthropoda</taxon>
        <taxon>Crustacea</taxon>
        <taxon>Multicrustacea</taxon>
        <taxon>Malacostraca</taxon>
        <taxon>Eumalacostraca</taxon>
        <taxon>Peracarida</taxon>
        <taxon>Isopoda</taxon>
        <taxon>Oniscidea</taxon>
        <taxon>Crinocheta</taxon>
        <taxon>Armadillidiidae</taxon>
        <taxon>Armadillidium</taxon>
    </lineage>
</organism>
<dbReference type="PANTHER" id="PTHR39074:SF1">
    <property type="entry name" value="AGAP007547-PA"/>
    <property type="match status" value="1"/>
</dbReference>
<protein>
    <submittedName>
        <fullName evidence="2">Uncharacterized protein</fullName>
    </submittedName>
</protein>
<evidence type="ECO:0000313" key="2">
    <source>
        <dbReference type="EMBL" id="KAB7495173.1"/>
    </source>
</evidence>